<reference evidence="2" key="2">
    <citation type="journal article" date="2023" name="Int. J. Mol. Sci.">
        <title>De Novo Assembly and Annotation of 11 Diverse Shrub Willow (Salix) Genomes Reveals Novel Gene Organization in Sex-Linked Regions.</title>
        <authorList>
            <person name="Hyden B."/>
            <person name="Feng K."/>
            <person name="Yates T.B."/>
            <person name="Jawdy S."/>
            <person name="Cereghino C."/>
            <person name="Smart L.B."/>
            <person name="Muchero W."/>
        </authorList>
    </citation>
    <scope>NUCLEOTIDE SEQUENCE</scope>
    <source>
        <tissue evidence="2">Shoot tip</tissue>
    </source>
</reference>
<accession>A0A9Q0ZMV2</accession>
<keyword evidence="3" id="KW-1185">Reference proteome</keyword>
<dbReference type="EMBL" id="JAPFFK010000010">
    <property type="protein sequence ID" value="KAJ6740306.1"/>
    <property type="molecule type" value="Genomic_DNA"/>
</dbReference>
<protein>
    <submittedName>
        <fullName evidence="2">Uncharacterized protein</fullName>
    </submittedName>
</protein>
<proteinExistence type="predicted"/>
<dbReference type="AlphaFoldDB" id="A0A9Q0ZMV2"/>
<feature type="compositionally biased region" description="Polar residues" evidence="1">
    <location>
        <begin position="47"/>
        <end position="59"/>
    </location>
</feature>
<dbReference type="Proteomes" id="UP001151532">
    <property type="component" value="Chromosome 7"/>
</dbReference>
<evidence type="ECO:0000313" key="2">
    <source>
        <dbReference type="EMBL" id="KAJ6740306.1"/>
    </source>
</evidence>
<evidence type="ECO:0000313" key="3">
    <source>
        <dbReference type="Proteomes" id="UP001151532"/>
    </source>
</evidence>
<feature type="region of interest" description="Disordered" evidence="1">
    <location>
        <begin position="40"/>
        <end position="59"/>
    </location>
</feature>
<reference evidence="2" key="1">
    <citation type="submission" date="2022-11" db="EMBL/GenBank/DDBJ databases">
        <authorList>
            <person name="Hyden B.L."/>
            <person name="Feng K."/>
            <person name="Yates T."/>
            <person name="Jawdy S."/>
            <person name="Smart L.B."/>
            <person name="Muchero W."/>
        </authorList>
    </citation>
    <scope>NUCLEOTIDE SEQUENCE</scope>
    <source>
        <tissue evidence="2">Shoot tip</tissue>
    </source>
</reference>
<gene>
    <name evidence="2" type="ORF">OIU79_000437</name>
</gene>
<name>A0A9Q0ZMV2_SALPP</name>
<sequence length="59" mass="6586">MRCRGEDEDTRNSCNISTFCTGKQPKHQLEGDDTAAELNKKTGEIKVNQSLITDQTNTN</sequence>
<comment type="caution">
    <text evidence="2">The sequence shown here is derived from an EMBL/GenBank/DDBJ whole genome shotgun (WGS) entry which is preliminary data.</text>
</comment>
<organism evidence="2 3">
    <name type="scientific">Salix purpurea</name>
    <name type="common">Purple osier willow</name>
    <dbReference type="NCBI Taxonomy" id="77065"/>
    <lineage>
        <taxon>Eukaryota</taxon>
        <taxon>Viridiplantae</taxon>
        <taxon>Streptophyta</taxon>
        <taxon>Embryophyta</taxon>
        <taxon>Tracheophyta</taxon>
        <taxon>Spermatophyta</taxon>
        <taxon>Magnoliopsida</taxon>
        <taxon>eudicotyledons</taxon>
        <taxon>Gunneridae</taxon>
        <taxon>Pentapetalae</taxon>
        <taxon>rosids</taxon>
        <taxon>fabids</taxon>
        <taxon>Malpighiales</taxon>
        <taxon>Salicaceae</taxon>
        <taxon>Saliceae</taxon>
        <taxon>Salix</taxon>
    </lineage>
</organism>
<evidence type="ECO:0000256" key="1">
    <source>
        <dbReference type="SAM" id="MobiDB-lite"/>
    </source>
</evidence>